<sequence>MLLPIRLGNALVVLSSTAEDGEIEVRISVRAVSKKAVHKQKQTAVKRKRGRPRGRPPSKKVNVAARKRTARKRTSQVSISPPPTRNKGKKRGISPQPTMSAILTITFHPGFRCNTLLNLSTMAVPTEPEALFRFSSIPRIIFTAFTRGKSLASKAVIAPRRFPKFLFTYARSALTLEQEMAAFATDTSSSEEDNLVKTVTTKEENKCFVCEKQVSNGTLLGTLTTTSRAPMRHKLDRIAAGAKGHLDLSRDPGGVLCSHCTCVLNHLDQIEVELNLLTKSVLNALLKKYGLATLVNDKGEVDENIEGTYLETGGDMENTNNHSDKSLATPDEHSNSLQDSNKQTNNVNIKETPSKEYHCHVCFYTCNKKSLLVFHLRDHLKRNCHRCDFCNLYIEEGELHNHGNKQHVKPHVTLDRKDSANIQDYPNHLTSETPKVLKVSENQAIDSYSSKESSSEKMSQNGDRVEVVEMPTKESREKKCVTTSEMNYATDVSFVALPITGQSSHIITSTLSDLGGKHELEMLDYVSSEMSSLIRTESDTIESVLGDSKTEYIGNKCLSKHKSIECDKPQSKSVSLERRTKDTKHLDTSNVSNLLSILEDG</sequence>
<feature type="region of interest" description="Disordered" evidence="1">
    <location>
        <begin position="568"/>
        <end position="587"/>
    </location>
</feature>
<proteinExistence type="predicted"/>
<feature type="domain" description="C2H2-type" evidence="2">
    <location>
        <begin position="359"/>
        <end position="379"/>
    </location>
</feature>
<feature type="compositionally biased region" description="Basic residues" evidence="1">
    <location>
        <begin position="65"/>
        <end position="74"/>
    </location>
</feature>
<accession>A0A7R9CFB5</accession>
<reference evidence="3" key="1">
    <citation type="submission" date="2020-11" db="EMBL/GenBank/DDBJ databases">
        <authorList>
            <person name="Tran Van P."/>
        </authorList>
    </citation>
    <scope>NUCLEOTIDE SEQUENCE</scope>
</reference>
<dbReference type="EMBL" id="OC317236">
    <property type="protein sequence ID" value="CAD7395655.1"/>
    <property type="molecule type" value="Genomic_DNA"/>
</dbReference>
<evidence type="ECO:0000313" key="3">
    <source>
        <dbReference type="EMBL" id="CAD7395655.1"/>
    </source>
</evidence>
<evidence type="ECO:0000259" key="2">
    <source>
        <dbReference type="PROSITE" id="PS00028"/>
    </source>
</evidence>
<gene>
    <name evidence="3" type="ORF">TCEB3V08_LOCUS3260</name>
</gene>
<evidence type="ECO:0000256" key="1">
    <source>
        <dbReference type="SAM" id="MobiDB-lite"/>
    </source>
</evidence>
<protein>
    <recommendedName>
        <fullName evidence="2">C2H2-type domain-containing protein</fullName>
    </recommendedName>
</protein>
<feature type="region of interest" description="Disordered" evidence="1">
    <location>
        <begin position="310"/>
        <end position="346"/>
    </location>
</feature>
<dbReference type="AlphaFoldDB" id="A0A7R9CFB5"/>
<dbReference type="PROSITE" id="PS00028">
    <property type="entry name" value="ZINC_FINGER_C2H2_1"/>
    <property type="match status" value="1"/>
</dbReference>
<feature type="region of interest" description="Disordered" evidence="1">
    <location>
        <begin position="38"/>
        <end position="95"/>
    </location>
</feature>
<name>A0A7R9CFB5_TIMCR</name>
<organism evidence="3">
    <name type="scientific">Timema cristinae</name>
    <name type="common">Walking stick</name>
    <dbReference type="NCBI Taxonomy" id="61476"/>
    <lineage>
        <taxon>Eukaryota</taxon>
        <taxon>Metazoa</taxon>
        <taxon>Ecdysozoa</taxon>
        <taxon>Arthropoda</taxon>
        <taxon>Hexapoda</taxon>
        <taxon>Insecta</taxon>
        <taxon>Pterygota</taxon>
        <taxon>Neoptera</taxon>
        <taxon>Polyneoptera</taxon>
        <taxon>Phasmatodea</taxon>
        <taxon>Timematodea</taxon>
        <taxon>Timematoidea</taxon>
        <taxon>Timematidae</taxon>
        <taxon>Timema</taxon>
    </lineage>
</organism>
<feature type="compositionally biased region" description="Basic residues" evidence="1">
    <location>
        <begin position="38"/>
        <end position="58"/>
    </location>
</feature>
<feature type="compositionally biased region" description="Polar residues" evidence="1">
    <location>
        <begin position="335"/>
        <end position="346"/>
    </location>
</feature>
<dbReference type="InterPro" id="IPR013087">
    <property type="entry name" value="Znf_C2H2_type"/>
</dbReference>
<feature type="compositionally biased region" description="Basic and acidic residues" evidence="1">
    <location>
        <begin position="322"/>
        <end position="334"/>
    </location>
</feature>